<dbReference type="EMBL" id="CM056741">
    <property type="protein sequence ID" value="KAJ8686219.1"/>
    <property type="molecule type" value="Genomic_DNA"/>
</dbReference>
<gene>
    <name evidence="1" type="ORF">QAD02_022013</name>
</gene>
<comment type="caution">
    <text evidence="1">The sequence shown here is derived from an EMBL/GenBank/DDBJ whole genome shotgun (WGS) entry which is preliminary data.</text>
</comment>
<dbReference type="Proteomes" id="UP001239111">
    <property type="component" value="Chromosome 1"/>
</dbReference>
<keyword evidence="2" id="KW-1185">Reference proteome</keyword>
<name>A0ACC2PSD1_9HYME</name>
<reference evidence="1" key="1">
    <citation type="submission" date="2023-04" db="EMBL/GenBank/DDBJ databases">
        <title>A chromosome-level genome assembly of the parasitoid wasp Eretmocerus hayati.</title>
        <authorList>
            <person name="Zhong Y."/>
            <person name="Liu S."/>
            <person name="Liu Y."/>
        </authorList>
    </citation>
    <scope>NUCLEOTIDE SEQUENCE</scope>
    <source>
        <strain evidence="1">ZJU_SS_LIU_2023</strain>
    </source>
</reference>
<accession>A0ACC2PSD1</accession>
<evidence type="ECO:0000313" key="2">
    <source>
        <dbReference type="Proteomes" id="UP001239111"/>
    </source>
</evidence>
<organism evidence="1 2">
    <name type="scientific">Eretmocerus hayati</name>
    <dbReference type="NCBI Taxonomy" id="131215"/>
    <lineage>
        <taxon>Eukaryota</taxon>
        <taxon>Metazoa</taxon>
        <taxon>Ecdysozoa</taxon>
        <taxon>Arthropoda</taxon>
        <taxon>Hexapoda</taxon>
        <taxon>Insecta</taxon>
        <taxon>Pterygota</taxon>
        <taxon>Neoptera</taxon>
        <taxon>Endopterygota</taxon>
        <taxon>Hymenoptera</taxon>
        <taxon>Apocrita</taxon>
        <taxon>Proctotrupomorpha</taxon>
        <taxon>Chalcidoidea</taxon>
        <taxon>Aphelinidae</taxon>
        <taxon>Aphelininae</taxon>
        <taxon>Eretmocerus</taxon>
    </lineage>
</organism>
<evidence type="ECO:0000313" key="1">
    <source>
        <dbReference type="EMBL" id="KAJ8686219.1"/>
    </source>
</evidence>
<sequence>MSIAENPVEVPSNESADQAASKQSFREKIWTHMAEQDLSNSFRSLCSRIPYFKGATEASQRLCDLNEFKSAKLIMISPDKPQESVIISSLQKKKEILIPRPRLLNGLFLRLKNATDLPEDELKNVVIRHGIKQVESPVGLDVADLKVDMLVLGSVCVNKAGYRIGDGEGFADMEYAILSKMKAVDDNTIIITTVHDCQILDDLPNDIFEPHDVPVDVIVTPTQTVFVNPKLKKPNEIIWSAISKRRLSAIPILKEIKELDEKDGKLLTLKETDSDMESRIQEKIRFKKSIIKLQPRTRRKKVNSESVLKESDRSKEIKRKPFITRRRLQKSKENHDENDNSRDKVTEKQSGAISKPQRQRSNVSRNHVDFSLRLSNIASTVRVRDLKSALLERGVKPSNITWRGQRGFCYLHFGKLRKKNSEEDQPVQVDSIVANLQQLKVGEAAPTNENGYITVEPAEPVTRIEVTDISAV</sequence>
<proteinExistence type="predicted"/>
<protein>
    <submittedName>
        <fullName evidence="1">Uncharacterized protein</fullName>
    </submittedName>
</protein>